<dbReference type="EMBL" id="LPWA01000079">
    <property type="protein sequence ID" value="KUM27596.1"/>
    <property type="molecule type" value="Genomic_DNA"/>
</dbReference>
<dbReference type="Gene3D" id="3.40.50.720">
    <property type="entry name" value="NAD(P)-binding Rossmann-like Domain"/>
    <property type="match status" value="1"/>
</dbReference>
<dbReference type="CDD" id="cd05344">
    <property type="entry name" value="BKR_like_SDR_like"/>
    <property type="match status" value="1"/>
</dbReference>
<dbReference type="PANTHER" id="PTHR42879">
    <property type="entry name" value="3-OXOACYL-(ACYL-CARRIER-PROTEIN) REDUCTASE"/>
    <property type="match status" value="1"/>
</dbReference>
<name>A0A101KV79_RHILI</name>
<evidence type="ECO:0000313" key="3">
    <source>
        <dbReference type="EMBL" id="KUM27596.1"/>
    </source>
</evidence>
<gene>
    <name evidence="3" type="ORF">AU467_15755</name>
</gene>
<dbReference type="SUPFAM" id="SSF51735">
    <property type="entry name" value="NAD(P)-binding Rossmann-fold domains"/>
    <property type="match status" value="1"/>
</dbReference>
<dbReference type="OrthoDB" id="9793325at2"/>
<evidence type="ECO:0000313" key="4">
    <source>
        <dbReference type="Proteomes" id="UP000053176"/>
    </source>
</evidence>
<proteinExistence type="inferred from homology"/>
<dbReference type="InterPro" id="IPR002347">
    <property type="entry name" value="SDR_fam"/>
</dbReference>
<dbReference type="InterPro" id="IPR036291">
    <property type="entry name" value="NAD(P)-bd_dom_sf"/>
</dbReference>
<dbReference type="PANTHER" id="PTHR42879:SF6">
    <property type="entry name" value="NADPH-DEPENDENT REDUCTASE BACG"/>
    <property type="match status" value="1"/>
</dbReference>
<dbReference type="Proteomes" id="UP000053176">
    <property type="component" value="Unassembled WGS sequence"/>
</dbReference>
<dbReference type="InterPro" id="IPR050259">
    <property type="entry name" value="SDR"/>
</dbReference>
<dbReference type="AlphaFoldDB" id="A0A101KV79"/>
<protein>
    <submittedName>
        <fullName evidence="3">3-oxoacyl-ACP reductase</fullName>
    </submittedName>
</protein>
<dbReference type="PRINTS" id="PR00081">
    <property type="entry name" value="GDHRDH"/>
</dbReference>
<organism evidence="3 4">
    <name type="scientific">Rhizobium loti</name>
    <name type="common">Mesorhizobium loti</name>
    <dbReference type="NCBI Taxonomy" id="381"/>
    <lineage>
        <taxon>Bacteria</taxon>
        <taxon>Pseudomonadati</taxon>
        <taxon>Pseudomonadota</taxon>
        <taxon>Alphaproteobacteria</taxon>
        <taxon>Hyphomicrobiales</taxon>
        <taxon>Phyllobacteriaceae</taxon>
        <taxon>Mesorhizobium</taxon>
    </lineage>
</organism>
<comment type="similarity">
    <text evidence="1">Belongs to the short-chain dehydrogenases/reductases (SDR) family.</text>
</comment>
<feature type="region of interest" description="Disordered" evidence="2">
    <location>
        <begin position="187"/>
        <end position="208"/>
    </location>
</feature>
<evidence type="ECO:0000256" key="2">
    <source>
        <dbReference type="SAM" id="MobiDB-lite"/>
    </source>
</evidence>
<dbReference type="Pfam" id="PF13561">
    <property type="entry name" value="adh_short_C2"/>
    <property type="match status" value="1"/>
</dbReference>
<sequence length="259" mass="27281">MDLGIRGKKAIVCASSKGLGRGCAIALAEAGVDLVVNGRNAELLARTAQEIREKFSVRVIEIAGDVSKPEVQKAMLAACPDPDILVNNNGGPPLRDFRELDRAKILEGVTQNMVTPIELIQAVIDGMAKRGFGRIVNITSLSVYVPIPGLDLSSGARAGLTSFLAGVARTVIDRNVTINSLLPGKLDTDRLRGPHEAGTPEDPAAAAARKTRISADVPAKRLGMPEEFGQICAFLCSVHAGYLTGQNIPVDGGLYVSAF</sequence>
<comment type="caution">
    <text evidence="3">The sequence shown here is derived from an EMBL/GenBank/DDBJ whole genome shotgun (WGS) entry which is preliminary data.</text>
</comment>
<reference evidence="3 4" key="1">
    <citation type="submission" date="2015-12" db="EMBL/GenBank/DDBJ databases">
        <title>Draft genome sequence of Mesorhizobium sp. UFLA 01-765, a multitolerant efficient symbiont and plant-growth promoting strain isolated from Zn-mining soil using Leucaena leucocephala as a trap plant.</title>
        <authorList>
            <person name="Rangel W.M."/>
            <person name="Thijs S."/>
            <person name="Longatti S.M."/>
            <person name="Moreira F.M."/>
            <person name="Weyens N."/>
            <person name="Vangronsveld J."/>
            <person name="Van Hamme J.D."/>
            <person name="Bottos E.M."/>
            <person name="Rineau F."/>
        </authorList>
    </citation>
    <scope>NUCLEOTIDE SEQUENCE [LARGE SCALE GENOMIC DNA]</scope>
    <source>
        <strain evidence="3 4">UFLA 01-765</strain>
    </source>
</reference>
<evidence type="ECO:0000256" key="1">
    <source>
        <dbReference type="ARBA" id="ARBA00006484"/>
    </source>
</evidence>
<accession>A0A101KV79</accession>